<feature type="region of interest" description="Disordered" evidence="1">
    <location>
        <begin position="87"/>
        <end position="126"/>
    </location>
</feature>
<gene>
    <name evidence="2" type="ORF">JOF45_000541</name>
</gene>
<evidence type="ECO:0000256" key="1">
    <source>
        <dbReference type="SAM" id="MobiDB-lite"/>
    </source>
</evidence>
<dbReference type="Pfam" id="PF12005">
    <property type="entry name" value="DUF3499"/>
    <property type="match status" value="1"/>
</dbReference>
<proteinExistence type="predicted"/>
<comment type="caution">
    <text evidence="2">The sequence shown here is derived from an EMBL/GenBank/DDBJ whole genome shotgun (WGS) entry which is preliminary data.</text>
</comment>
<evidence type="ECO:0000313" key="3">
    <source>
        <dbReference type="Proteomes" id="UP001519331"/>
    </source>
</evidence>
<keyword evidence="3" id="KW-1185">Reference proteome</keyword>
<dbReference type="RefSeq" id="WP_210047763.1">
    <property type="nucleotide sequence ID" value="NZ_JAGINX010000001.1"/>
</dbReference>
<dbReference type="InterPro" id="IPR021888">
    <property type="entry name" value="DUF3499"/>
</dbReference>
<accession>A0ABS4SZ98</accession>
<evidence type="ECO:0000313" key="2">
    <source>
        <dbReference type="EMBL" id="MBP2317522.1"/>
    </source>
</evidence>
<protein>
    <recommendedName>
        <fullName evidence="4">DUF3499 domain-containing protein</fullName>
    </recommendedName>
</protein>
<name>A0ABS4SZ98_9MICC</name>
<dbReference type="Proteomes" id="UP001519331">
    <property type="component" value="Unassembled WGS sequence"/>
</dbReference>
<dbReference type="EMBL" id="JAGINX010000001">
    <property type="protein sequence ID" value="MBP2317522.1"/>
    <property type="molecule type" value="Genomic_DNA"/>
</dbReference>
<evidence type="ECO:0008006" key="4">
    <source>
        <dbReference type="Google" id="ProtNLM"/>
    </source>
</evidence>
<organism evidence="2 3">
    <name type="scientific">Nesterenkonia lacusekhoensis</name>
    <dbReference type="NCBI Taxonomy" id="150832"/>
    <lineage>
        <taxon>Bacteria</taxon>
        <taxon>Bacillati</taxon>
        <taxon>Actinomycetota</taxon>
        <taxon>Actinomycetes</taxon>
        <taxon>Micrococcales</taxon>
        <taxon>Micrococcaceae</taxon>
        <taxon>Nesterenkonia</taxon>
    </lineage>
</organism>
<reference evidence="2 3" key="1">
    <citation type="submission" date="2021-03" db="EMBL/GenBank/DDBJ databases">
        <title>Sequencing the genomes of 1000 actinobacteria strains.</title>
        <authorList>
            <person name="Klenk H.-P."/>
        </authorList>
    </citation>
    <scope>NUCLEOTIDE SEQUENCE [LARGE SCALE GENOMIC DNA]</scope>
    <source>
        <strain evidence="2 3">DSM 12544</strain>
    </source>
</reference>
<sequence length="126" mass="13636">MESSRRCTRSSCERPAVATLTYSYQDSTVVVGPLSLYAEPHTYDLCAQHADTVNPPRGWEVMRLNYAPAAGGSTGQDDLLAVADAVQRPSPTPAAPAPSMRENRERIAPPEGEAAISRGHLRMLKD</sequence>